<evidence type="ECO:0000313" key="2">
    <source>
        <dbReference type="Proteomes" id="UP000490535"/>
    </source>
</evidence>
<evidence type="ECO:0000313" key="1">
    <source>
        <dbReference type="EMBL" id="KAF1026202.1"/>
    </source>
</evidence>
<accession>A0A833UWF5</accession>
<organism evidence="1 2">
    <name type="scientific">Acinetobacter bereziniae</name>
    <name type="common">Acinetobacter genomosp. 10</name>
    <dbReference type="NCBI Taxonomy" id="106648"/>
    <lineage>
        <taxon>Bacteria</taxon>
        <taxon>Pseudomonadati</taxon>
        <taxon>Pseudomonadota</taxon>
        <taxon>Gammaproteobacteria</taxon>
        <taxon>Moraxellales</taxon>
        <taxon>Moraxellaceae</taxon>
        <taxon>Acinetobacter</taxon>
    </lineage>
</organism>
<proteinExistence type="predicted"/>
<dbReference type="AlphaFoldDB" id="A0A833UWF5"/>
<gene>
    <name evidence="1" type="ORF">GAK29_01464</name>
</gene>
<name>A0A833UWF5_ACIBZ</name>
<protein>
    <submittedName>
        <fullName evidence="1">Uncharacterized protein</fullName>
    </submittedName>
</protein>
<comment type="caution">
    <text evidence="1">The sequence shown here is derived from an EMBL/GenBank/DDBJ whole genome shotgun (WGS) entry which is preliminary data.</text>
</comment>
<reference evidence="2" key="1">
    <citation type="journal article" date="2020" name="MBio">
        <title>Horizontal gene transfer to a defensive symbiont with a reduced genome amongst a multipartite beetle microbiome.</title>
        <authorList>
            <person name="Waterworth S.C."/>
            <person name="Florez L.V."/>
            <person name="Rees E.R."/>
            <person name="Hertweck C."/>
            <person name="Kaltenpoth M."/>
            <person name="Kwan J.C."/>
        </authorList>
    </citation>
    <scope>NUCLEOTIDE SEQUENCE [LARGE SCALE GENOMIC DNA]</scope>
</reference>
<dbReference type="EMBL" id="WNDP01000027">
    <property type="protein sequence ID" value="KAF1026202.1"/>
    <property type="molecule type" value="Genomic_DNA"/>
</dbReference>
<sequence>MSEQDKILAPFEPTYHQWNGLARHLGRYMQMHDRYCPKTLKKYFDRFIGEPPEWMTEEVVNWESDSAFATADLPVFIYKAMLSDLK</sequence>
<dbReference type="Proteomes" id="UP000490535">
    <property type="component" value="Unassembled WGS sequence"/>
</dbReference>